<evidence type="ECO:0000256" key="5">
    <source>
        <dbReference type="ARBA" id="ARBA00023002"/>
    </source>
</evidence>
<dbReference type="InterPro" id="IPR036250">
    <property type="entry name" value="AcylCo_DH-like_C"/>
</dbReference>
<feature type="domain" description="Acyl-CoA dehydrogenase/oxidase C-terminal" evidence="7">
    <location>
        <begin position="244"/>
        <end position="375"/>
    </location>
</feature>
<keyword evidence="5 6" id="KW-0560">Oxidoreductase</keyword>
<comment type="similarity">
    <text evidence="2 6">Belongs to the acyl-CoA dehydrogenase family.</text>
</comment>
<dbReference type="SUPFAM" id="SSF56645">
    <property type="entry name" value="Acyl-CoA dehydrogenase NM domain-like"/>
    <property type="match status" value="1"/>
</dbReference>
<keyword evidence="4 6" id="KW-0274">FAD</keyword>
<dbReference type="RefSeq" id="WP_009945665.1">
    <property type="nucleotide sequence ID" value="NC_009142.1"/>
</dbReference>
<dbReference type="Gene3D" id="1.20.140.10">
    <property type="entry name" value="Butyryl-CoA Dehydrogenase, subunit A, domain 3"/>
    <property type="match status" value="1"/>
</dbReference>
<sequence>MTTVNEVAWRGAAGNWTGPYAAAAELDAKLGDPADPDNPCGFAAMRGRDECAAFPDALVESAGPALRLSYLPSRHGGELSTMDETLALVRVAARRDITVMPATMFSITAAGCVLLAGSEEQRRRVVGLLRGGGAVGFALSEAEHGSDLLSNTCALSRDSEGAPRLDGHKWLVGLGRRCDALLVVARSGGRGPAAFSTVLVEGDAVREARTGEQQHPAGMRGIDFAGFRFEGAPVPEESVVGETGRGMETAMTAMQLVRTTSAAANLAASDTALRLALDFATEHVVAGSALIDQEHARRELGTAAAAVVACDALALACTRALHTAPAAASLHSSVVKKVLTELSAEVFARCADVLGTRSQLPGAFETARRDNEVVRYVDTGPVANIRQVAAQAARVLAADGSDPDDALAATFALDAPLPEFRLDRLVLSCRRDPFVSALPAVVGRADRALLTSGNGDAAALVRQVAHELAEMGEETGPARDAEDRFEHAERFCYLHAAACCVHLWWFSRHLPLFGGAPESPDWLAAALRLLLDRARGVTTRLPAGLTEPLARHVRALHGSGRLVSAVALPLAESGRAHAGTEDDRGRHDG</sequence>
<dbReference type="KEGG" id="sen:SACE_0025"/>
<reference evidence="9 10" key="1">
    <citation type="journal article" date="2007" name="Nat. Biotechnol.">
        <title>Complete genome sequence of the erythromycin-producing bacterium Saccharopolyspora erythraea NRRL23338.</title>
        <authorList>
            <person name="Oliynyk M."/>
            <person name="Samborskyy M."/>
            <person name="Lester J.B."/>
            <person name="Mironenko T."/>
            <person name="Scott N."/>
            <person name="Dickens S."/>
            <person name="Haydock S.F."/>
            <person name="Leadlay P.F."/>
        </authorList>
    </citation>
    <scope>NUCLEOTIDE SEQUENCE [LARGE SCALE GENOMIC DNA]</scope>
    <source>
        <strain evidence="10">ATCC 11635 / DSM 40517 / JCM 4748 / NBRC 13426 / NCIMB 8594 / NRRL 2338</strain>
    </source>
</reference>
<evidence type="ECO:0000256" key="2">
    <source>
        <dbReference type="ARBA" id="ARBA00009347"/>
    </source>
</evidence>
<dbReference type="GO" id="GO:0050660">
    <property type="term" value="F:flavin adenine dinucleotide binding"/>
    <property type="evidence" value="ECO:0007669"/>
    <property type="project" value="InterPro"/>
</dbReference>
<dbReference type="PANTHER" id="PTHR48083">
    <property type="entry name" value="MEDIUM-CHAIN SPECIFIC ACYL-COA DEHYDROGENASE, MITOCHONDRIAL-RELATED"/>
    <property type="match status" value="1"/>
</dbReference>
<dbReference type="InterPro" id="IPR009075">
    <property type="entry name" value="AcylCo_DH/oxidase_C"/>
</dbReference>
<keyword evidence="10" id="KW-1185">Reference proteome</keyword>
<dbReference type="PANTHER" id="PTHR48083:SF2">
    <property type="entry name" value="MEDIUM-CHAIN SPECIFIC ACYL-COA DEHYDROGENASE, MITOCHONDRIAL"/>
    <property type="match status" value="1"/>
</dbReference>
<dbReference type="Pfam" id="PF00441">
    <property type="entry name" value="Acyl-CoA_dh_1"/>
    <property type="match status" value="1"/>
</dbReference>
<evidence type="ECO:0000313" key="9">
    <source>
        <dbReference type="EMBL" id="CAL99378.1"/>
    </source>
</evidence>
<dbReference type="Pfam" id="PF02770">
    <property type="entry name" value="Acyl-CoA_dh_M"/>
    <property type="match status" value="1"/>
</dbReference>
<dbReference type="GO" id="GO:0005737">
    <property type="term" value="C:cytoplasm"/>
    <property type="evidence" value="ECO:0007669"/>
    <property type="project" value="TreeGrafter"/>
</dbReference>
<evidence type="ECO:0000256" key="3">
    <source>
        <dbReference type="ARBA" id="ARBA00022630"/>
    </source>
</evidence>
<dbReference type="Proteomes" id="UP000006728">
    <property type="component" value="Chromosome"/>
</dbReference>
<dbReference type="InterPro" id="IPR006091">
    <property type="entry name" value="Acyl-CoA_Oxase/DH_mid-dom"/>
</dbReference>
<protein>
    <submittedName>
        <fullName evidence="9">Acyl-CoA dehydrogenase domain protein</fullName>
    </submittedName>
</protein>
<dbReference type="OrthoDB" id="3666321at2"/>
<evidence type="ECO:0000256" key="1">
    <source>
        <dbReference type="ARBA" id="ARBA00001974"/>
    </source>
</evidence>
<name>A4F5Q4_SACEN</name>
<evidence type="ECO:0000313" key="10">
    <source>
        <dbReference type="Proteomes" id="UP000006728"/>
    </source>
</evidence>
<dbReference type="Gene3D" id="2.40.110.10">
    <property type="entry name" value="Butyryl-CoA Dehydrogenase, subunit A, domain 2"/>
    <property type="match status" value="1"/>
</dbReference>
<dbReference type="GO" id="GO:0033539">
    <property type="term" value="P:fatty acid beta-oxidation using acyl-CoA dehydrogenase"/>
    <property type="evidence" value="ECO:0007669"/>
    <property type="project" value="TreeGrafter"/>
</dbReference>
<evidence type="ECO:0000256" key="6">
    <source>
        <dbReference type="RuleBase" id="RU362125"/>
    </source>
</evidence>
<dbReference type="InterPro" id="IPR050741">
    <property type="entry name" value="Acyl-CoA_dehydrogenase"/>
</dbReference>
<evidence type="ECO:0000259" key="7">
    <source>
        <dbReference type="Pfam" id="PF00441"/>
    </source>
</evidence>
<dbReference type="STRING" id="405948.SACE_0025"/>
<evidence type="ECO:0000256" key="4">
    <source>
        <dbReference type="ARBA" id="ARBA00022827"/>
    </source>
</evidence>
<dbReference type="CDD" id="cd00567">
    <property type="entry name" value="ACAD"/>
    <property type="match status" value="1"/>
</dbReference>
<organism evidence="9 10">
    <name type="scientific">Saccharopolyspora erythraea (strain ATCC 11635 / DSM 40517 / JCM 4748 / NBRC 13426 / NCIMB 8594 / NRRL 2338)</name>
    <dbReference type="NCBI Taxonomy" id="405948"/>
    <lineage>
        <taxon>Bacteria</taxon>
        <taxon>Bacillati</taxon>
        <taxon>Actinomycetota</taxon>
        <taxon>Actinomycetes</taxon>
        <taxon>Pseudonocardiales</taxon>
        <taxon>Pseudonocardiaceae</taxon>
        <taxon>Saccharopolyspora</taxon>
    </lineage>
</organism>
<dbReference type="Gene3D" id="1.10.540.10">
    <property type="entry name" value="Acyl-CoA dehydrogenase/oxidase, N-terminal domain"/>
    <property type="match status" value="1"/>
</dbReference>
<dbReference type="eggNOG" id="COG1960">
    <property type="taxonomic scope" value="Bacteria"/>
</dbReference>
<gene>
    <name evidence="9" type="ordered locus">SACE_0025</name>
</gene>
<dbReference type="SUPFAM" id="SSF47203">
    <property type="entry name" value="Acyl-CoA dehydrogenase C-terminal domain-like"/>
    <property type="match status" value="1"/>
</dbReference>
<keyword evidence="3 6" id="KW-0285">Flavoprotein</keyword>
<feature type="domain" description="Acyl-CoA oxidase/dehydrogenase middle" evidence="8">
    <location>
        <begin position="136"/>
        <end position="230"/>
    </location>
</feature>
<evidence type="ECO:0000259" key="8">
    <source>
        <dbReference type="Pfam" id="PF02770"/>
    </source>
</evidence>
<dbReference type="GO" id="GO:0003995">
    <property type="term" value="F:acyl-CoA dehydrogenase activity"/>
    <property type="evidence" value="ECO:0007669"/>
    <property type="project" value="TreeGrafter"/>
</dbReference>
<dbReference type="EMBL" id="AM420293">
    <property type="protein sequence ID" value="CAL99378.1"/>
    <property type="molecule type" value="Genomic_DNA"/>
</dbReference>
<dbReference type="AlphaFoldDB" id="A4F5Q4"/>
<comment type="cofactor">
    <cofactor evidence="1 6">
        <name>FAD</name>
        <dbReference type="ChEBI" id="CHEBI:57692"/>
    </cofactor>
</comment>
<dbReference type="HOGENOM" id="CLU_022921_0_0_11"/>
<accession>A4F5Q4</accession>
<proteinExistence type="inferred from homology"/>
<dbReference type="InterPro" id="IPR009100">
    <property type="entry name" value="AcylCoA_DH/oxidase_NM_dom_sf"/>
</dbReference>
<dbReference type="InterPro" id="IPR046373">
    <property type="entry name" value="Acyl-CoA_Oxase/DH_mid-dom_sf"/>
</dbReference>
<dbReference type="InterPro" id="IPR037069">
    <property type="entry name" value="AcylCoA_DH/ox_N_sf"/>
</dbReference>